<evidence type="ECO:0000256" key="1">
    <source>
        <dbReference type="SAM" id="Phobius"/>
    </source>
</evidence>
<keyword evidence="1" id="KW-0812">Transmembrane</keyword>
<reference evidence="2 3" key="1">
    <citation type="submission" date="2019-03" db="EMBL/GenBank/DDBJ databases">
        <title>Genomic Encyclopedia of Type Strains, Phase IV (KMG-IV): sequencing the most valuable type-strain genomes for metagenomic binning, comparative biology and taxonomic classification.</title>
        <authorList>
            <person name="Goeker M."/>
        </authorList>
    </citation>
    <scope>NUCLEOTIDE SEQUENCE [LARGE SCALE GENOMIC DNA]</scope>
    <source>
        <strain evidence="2 3">DSM 45707</strain>
    </source>
</reference>
<proteinExistence type="predicted"/>
<feature type="transmembrane region" description="Helical" evidence="1">
    <location>
        <begin position="206"/>
        <end position="229"/>
    </location>
</feature>
<sequence>MFEPTEGLYIGITTVPISIVSYIIAFIALSLILSRSEDGKQFVDKMVSVLLIGILTYKFWFIIEQPSILFKQPLEILMYSGGAYAWEATILLCGAWLSYQIWKEAPSNRWRLIQRILFAFIIVRVSYSLLIKDYGSPSSGWGWRLDDQTYLPTNLFLLVGYLLLLLSFYVLRKKLSFNKDQISFWLIGISIIELVVRGFKPQLDHLWMNIGTLDILYIVTLLIGVYFLLFRQPDPIHKT</sequence>
<keyword evidence="1" id="KW-1133">Transmembrane helix</keyword>
<organism evidence="2 3">
    <name type="scientific">Hazenella coriacea</name>
    <dbReference type="NCBI Taxonomy" id="1179467"/>
    <lineage>
        <taxon>Bacteria</taxon>
        <taxon>Bacillati</taxon>
        <taxon>Bacillota</taxon>
        <taxon>Bacilli</taxon>
        <taxon>Bacillales</taxon>
        <taxon>Thermoactinomycetaceae</taxon>
        <taxon>Hazenella</taxon>
    </lineage>
</organism>
<accession>A0A4R3L600</accession>
<feature type="transmembrane region" description="Helical" evidence="1">
    <location>
        <begin position="182"/>
        <end position="200"/>
    </location>
</feature>
<dbReference type="Proteomes" id="UP000294937">
    <property type="component" value="Unassembled WGS sequence"/>
</dbReference>
<keyword evidence="3" id="KW-1185">Reference proteome</keyword>
<feature type="transmembrane region" description="Helical" evidence="1">
    <location>
        <begin position="150"/>
        <end position="170"/>
    </location>
</feature>
<protein>
    <recommendedName>
        <fullName evidence="4">Prolipoprotein diacylglyceryl transferase</fullName>
    </recommendedName>
</protein>
<dbReference type="AlphaFoldDB" id="A0A4R3L600"/>
<keyword evidence="1" id="KW-0472">Membrane</keyword>
<feature type="transmembrane region" description="Helical" evidence="1">
    <location>
        <begin position="46"/>
        <end position="63"/>
    </location>
</feature>
<dbReference type="EMBL" id="SMAG01000003">
    <property type="protein sequence ID" value="TCS94832.1"/>
    <property type="molecule type" value="Genomic_DNA"/>
</dbReference>
<evidence type="ECO:0000313" key="3">
    <source>
        <dbReference type="Proteomes" id="UP000294937"/>
    </source>
</evidence>
<evidence type="ECO:0008006" key="4">
    <source>
        <dbReference type="Google" id="ProtNLM"/>
    </source>
</evidence>
<evidence type="ECO:0000313" key="2">
    <source>
        <dbReference type="EMBL" id="TCS94832.1"/>
    </source>
</evidence>
<feature type="transmembrane region" description="Helical" evidence="1">
    <location>
        <begin position="83"/>
        <end position="100"/>
    </location>
</feature>
<dbReference type="OrthoDB" id="2880784at2"/>
<name>A0A4R3L600_9BACL</name>
<feature type="transmembrane region" description="Helical" evidence="1">
    <location>
        <begin position="112"/>
        <end position="130"/>
    </location>
</feature>
<dbReference type="RefSeq" id="WP_131924214.1">
    <property type="nucleotide sequence ID" value="NZ_SMAG01000003.1"/>
</dbReference>
<feature type="transmembrane region" description="Helical" evidence="1">
    <location>
        <begin position="12"/>
        <end position="34"/>
    </location>
</feature>
<gene>
    <name evidence="2" type="ORF">EDD58_103254</name>
</gene>
<comment type="caution">
    <text evidence="2">The sequence shown here is derived from an EMBL/GenBank/DDBJ whole genome shotgun (WGS) entry which is preliminary data.</text>
</comment>